<evidence type="ECO:0000313" key="3">
    <source>
        <dbReference type="EMBL" id="WUQ10874.1"/>
    </source>
</evidence>
<proteinExistence type="predicted"/>
<dbReference type="InterPro" id="IPR022062">
    <property type="entry name" value="DUF3618"/>
</dbReference>
<evidence type="ECO:0000256" key="2">
    <source>
        <dbReference type="SAM" id="Phobius"/>
    </source>
</evidence>
<dbReference type="EMBL" id="CP108090">
    <property type="protein sequence ID" value="WUQ10874.1"/>
    <property type="molecule type" value="Genomic_DNA"/>
</dbReference>
<evidence type="ECO:0000313" key="4">
    <source>
        <dbReference type="Proteomes" id="UP001432039"/>
    </source>
</evidence>
<evidence type="ECO:0000256" key="1">
    <source>
        <dbReference type="SAM" id="MobiDB-lite"/>
    </source>
</evidence>
<dbReference type="RefSeq" id="WP_328960398.1">
    <property type="nucleotide sequence ID" value="NZ_CP108090.1"/>
</dbReference>
<keyword evidence="2" id="KW-1133">Transmembrane helix</keyword>
<feature type="compositionally biased region" description="Basic and acidic residues" evidence="1">
    <location>
        <begin position="1"/>
        <end position="10"/>
    </location>
</feature>
<feature type="region of interest" description="Disordered" evidence="1">
    <location>
        <begin position="1"/>
        <end position="23"/>
    </location>
</feature>
<protein>
    <submittedName>
        <fullName evidence="3">DUF3618 domain-containing protein</fullName>
    </submittedName>
</protein>
<sequence length="112" mass="12199">MTSQSRDEPAPRQPTADEPSPEELRARIEHTRDQLGRTVEALAAKADVKAQATEKAALVTGQIRGRVEHVAHLAAEKTPDPVLDKAGRAALLTVGAALIVFLLVRGNRRRHR</sequence>
<gene>
    <name evidence="3" type="ORF">OG517_05210</name>
</gene>
<dbReference type="Proteomes" id="UP001432039">
    <property type="component" value="Chromosome"/>
</dbReference>
<feature type="transmembrane region" description="Helical" evidence="2">
    <location>
        <begin position="86"/>
        <end position="104"/>
    </location>
</feature>
<reference evidence="3" key="1">
    <citation type="submission" date="2022-10" db="EMBL/GenBank/DDBJ databases">
        <title>The complete genomes of actinobacterial strains from the NBC collection.</title>
        <authorList>
            <person name="Joergensen T.S."/>
            <person name="Alvarez Arevalo M."/>
            <person name="Sterndorff E.B."/>
            <person name="Faurdal D."/>
            <person name="Vuksanovic O."/>
            <person name="Mourched A.-S."/>
            <person name="Charusanti P."/>
            <person name="Shaw S."/>
            <person name="Blin K."/>
            <person name="Weber T."/>
        </authorList>
    </citation>
    <scope>NUCLEOTIDE SEQUENCE</scope>
    <source>
        <strain evidence="3">NBC_00248</strain>
    </source>
</reference>
<keyword evidence="4" id="KW-1185">Reference proteome</keyword>
<accession>A0ABZ1T4T0</accession>
<keyword evidence="2" id="KW-0472">Membrane</keyword>
<dbReference type="Pfam" id="PF12277">
    <property type="entry name" value="DUF3618"/>
    <property type="match status" value="1"/>
</dbReference>
<organism evidence="3 4">
    <name type="scientific">Streptomyces virginiae</name>
    <name type="common">Streptomyces cinnamonensis</name>
    <dbReference type="NCBI Taxonomy" id="1961"/>
    <lineage>
        <taxon>Bacteria</taxon>
        <taxon>Bacillati</taxon>
        <taxon>Actinomycetota</taxon>
        <taxon>Actinomycetes</taxon>
        <taxon>Kitasatosporales</taxon>
        <taxon>Streptomycetaceae</taxon>
        <taxon>Streptomyces</taxon>
    </lineage>
</organism>
<name>A0ABZ1T4T0_STRVG</name>
<keyword evidence="2" id="KW-0812">Transmembrane</keyword>